<dbReference type="GO" id="GO:0003677">
    <property type="term" value="F:DNA binding"/>
    <property type="evidence" value="ECO:0007669"/>
    <property type="project" value="UniProtKB-KW"/>
</dbReference>
<dbReference type="EMBL" id="WKJK01000001">
    <property type="protein sequence ID" value="MRW88545.1"/>
    <property type="molecule type" value="Genomic_DNA"/>
</dbReference>
<dbReference type="InterPro" id="IPR050389">
    <property type="entry name" value="LysR-type_TF"/>
</dbReference>
<dbReference type="PROSITE" id="PS50931">
    <property type="entry name" value="HTH_LYSR"/>
    <property type="match status" value="1"/>
</dbReference>
<keyword evidence="3" id="KW-0238">DNA-binding</keyword>
<dbReference type="Gene3D" id="1.10.10.10">
    <property type="entry name" value="Winged helix-like DNA-binding domain superfamily/Winged helix DNA-binding domain"/>
    <property type="match status" value="1"/>
</dbReference>
<reference evidence="6 7" key="1">
    <citation type="submission" date="2019-11" db="EMBL/GenBank/DDBJ databases">
        <title>Novel species isolated from a subtropical stream in China.</title>
        <authorList>
            <person name="Lu H."/>
        </authorList>
    </citation>
    <scope>NUCLEOTIDE SEQUENCE [LARGE SCALE GENOMIC DNA]</scope>
    <source>
        <strain evidence="6 7">FT80W</strain>
    </source>
</reference>
<evidence type="ECO:0000259" key="5">
    <source>
        <dbReference type="PROSITE" id="PS50931"/>
    </source>
</evidence>
<evidence type="ECO:0000256" key="1">
    <source>
        <dbReference type="ARBA" id="ARBA00009437"/>
    </source>
</evidence>
<dbReference type="Gene3D" id="3.40.190.10">
    <property type="entry name" value="Periplasmic binding protein-like II"/>
    <property type="match status" value="2"/>
</dbReference>
<proteinExistence type="inferred from homology"/>
<dbReference type="PANTHER" id="PTHR30118">
    <property type="entry name" value="HTH-TYPE TRANSCRIPTIONAL REGULATOR LEUO-RELATED"/>
    <property type="match status" value="1"/>
</dbReference>
<dbReference type="Pfam" id="PF00126">
    <property type="entry name" value="HTH_1"/>
    <property type="match status" value="1"/>
</dbReference>
<comment type="similarity">
    <text evidence="1">Belongs to the LysR transcriptional regulatory family.</text>
</comment>
<protein>
    <submittedName>
        <fullName evidence="6">LysR family transcriptional regulator</fullName>
    </submittedName>
</protein>
<organism evidence="6 7">
    <name type="scientific">Duganella guangzhouensis</name>
    <dbReference type="NCBI Taxonomy" id="2666084"/>
    <lineage>
        <taxon>Bacteria</taxon>
        <taxon>Pseudomonadati</taxon>
        <taxon>Pseudomonadota</taxon>
        <taxon>Betaproteobacteria</taxon>
        <taxon>Burkholderiales</taxon>
        <taxon>Oxalobacteraceae</taxon>
        <taxon>Telluria group</taxon>
        <taxon>Duganella</taxon>
    </lineage>
</organism>
<dbReference type="InterPro" id="IPR005119">
    <property type="entry name" value="LysR_subst-bd"/>
</dbReference>
<dbReference type="Proteomes" id="UP000433309">
    <property type="component" value="Unassembled WGS sequence"/>
</dbReference>
<name>A0A6I2KS37_9BURK</name>
<evidence type="ECO:0000256" key="4">
    <source>
        <dbReference type="ARBA" id="ARBA00023163"/>
    </source>
</evidence>
<feature type="domain" description="HTH lysR-type" evidence="5">
    <location>
        <begin position="6"/>
        <end position="63"/>
    </location>
</feature>
<dbReference type="GO" id="GO:0003700">
    <property type="term" value="F:DNA-binding transcription factor activity"/>
    <property type="evidence" value="ECO:0007669"/>
    <property type="project" value="InterPro"/>
</dbReference>
<keyword evidence="7" id="KW-1185">Reference proteome</keyword>
<evidence type="ECO:0000256" key="3">
    <source>
        <dbReference type="ARBA" id="ARBA00023125"/>
    </source>
</evidence>
<dbReference type="PRINTS" id="PR00039">
    <property type="entry name" value="HTHLYSR"/>
</dbReference>
<gene>
    <name evidence="6" type="ORF">GJ699_00940</name>
</gene>
<dbReference type="InterPro" id="IPR000847">
    <property type="entry name" value="LysR_HTH_N"/>
</dbReference>
<dbReference type="Pfam" id="PF03466">
    <property type="entry name" value="LysR_substrate"/>
    <property type="match status" value="1"/>
</dbReference>
<dbReference type="InterPro" id="IPR036388">
    <property type="entry name" value="WH-like_DNA-bd_sf"/>
</dbReference>
<dbReference type="SUPFAM" id="SSF53850">
    <property type="entry name" value="Periplasmic binding protein-like II"/>
    <property type="match status" value="1"/>
</dbReference>
<evidence type="ECO:0000256" key="2">
    <source>
        <dbReference type="ARBA" id="ARBA00023015"/>
    </source>
</evidence>
<dbReference type="PANTHER" id="PTHR30118:SF6">
    <property type="entry name" value="HTH-TYPE TRANSCRIPTIONAL REGULATOR LEUO"/>
    <property type="match status" value="1"/>
</dbReference>
<accession>A0A6I2KS37</accession>
<dbReference type="SUPFAM" id="SSF46785">
    <property type="entry name" value="Winged helix' DNA-binding domain"/>
    <property type="match status" value="1"/>
</dbReference>
<comment type="caution">
    <text evidence="6">The sequence shown here is derived from an EMBL/GenBank/DDBJ whole genome shotgun (WGS) entry which is preliminary data.</text>
</comment>
<dbReference type="InterPro" id="IPR036390">
    <property type="entry name" value="WH_DNA-bd_sf"/>
</dbReference>
<dbReference type="RefSeq" id="WP_154372216.1">
    <property type="nucleotide sequence ID" value="NZ_WKJK01000001.1"/>
</dbReference>
<keyword evidence="2" id="KW-0805">Transcription regulation</keyword>
<evidence type="ECO:0000313" key="6">
    <source>
        <dbReference type="EMBL" id="MRW88545.1"/>
    </source>
</evidence>
<keyword evidence="4" id="KW-0804">Transcription</keyword>
<evidence type="ECO:0000313" key="7">
    <source>
        <dbReference type="Proteomes" id="UP000433309"/>
    </source>
</evidence>
<sequence>MRYKRFDLNLAVVLDALLAEQSVTKAGQRLNVSQTTVSDALARLREHFGDELLTQVGKKMVPTALGASLAQPARSMLLQADAMLNTRPAFNPAAASRHFTLMLSDYVATVLISRFVPVLQAQAPGITLELLPHSQAPWESLNHGEVDFLIMPANFVHDSHPSSILFRDDFSCVVWDQHPFQGDTINMEQYLSMAHVVNRVGRNRAPTFDEWFFKNYGHARKVEMMAMDFNSVPQFVVGTQRVGTMHTHLARYYAQYLPVRLLTPTFELPVLEEALQWHRFNDNDPAMLWMRELLAATARDAISSAA</sequence>
<dbReference type="AlphaFoldDB" id="A0A6I2KS37"/>